<dbReference type="Gene3D" id="3.40.50.720">
    <property type="entry name" value="NAD(P)-binding Rossmann-like Domain"/>
    <property type="match status" value="1"/>
</dbReference>
<dbReference type="InterPro" id="IPR036291">
    <property type="entry name" value="NAD(P)-bd_dom_sf"/>
</dbReference>
<sequence>MNRGESSANIHPGDFDGITYQSVGDQLSSELLAWGPETVVNLAWSGIPDYGYECSTANLEEQIRLFEQVVAIESVERVVGAGTCLEYGAHGGLCDEKETAEPTSFLAWAKQSLRNYLLLATGPSQIDVVWFRIFYAYGPRQRREGLVPSMLLEAASGRQFQLLNPDGAKDFVYIDDVVEAFRHAVNPDSPPGTFNVGSGFLVSLRDVWNAVVRSVEGRTDEAAILAPVSVEASDSEIYASLERISESFGWHPRVPLEEGIRRTWLAMNDAGSQLHDEDCSDE</sequence>
<proteinExistence type="inferred from homology"/>
<dbReference type="EMBL" id="UINC01051642">
    <property type="protein sequence ID" value="SVB66044.1"/>
    <property type="molecule type" value="Genomic_DNA"/>
</dbReference>
<name>A0A382FUH6_9ZZZZ</name>
<reference evidence="3" key="1">
    <citation type="submission" date="2018-05" db="EMBL/GenBank/DDBJ databases">
        <authorList>
            <person name="Lanie J.A."/>
            <person name="Ng W.-L."/>
            <person name="Kazmierczak K.M."/>
            <person name="Andrzejewski T.M."/>
            <person name="Davidsen T.M."/>
            <person name="Wayne K.J."/>
            <person name="Tettelin H."/>
            <person name="Glass J.I."/>
            <person name="Rusch D."/>
            <person name="Podicherti R."/>
            <person name="Tsui H.-C.T."/>
            <person name="Winkler M.E."/>
        </authorList>
    </citation>
    <scope>NUCLEOTIDE SEQUENCE</scope>
</reference>
<gene>
    <name evidence="3" type="ORF">METZ01_LOCUS218898</name>
</gene>
<evidence type="ECO:0000313" key="3">
    <source>
        <dbReference type="EMBL" id="SVB66044.1"/>
    </source>
</evidence>
<accession>A0A382FUH6</accession>
<dbReference type="AlphaFoldDB" id="A0A382FUH6"/>
<comment type="similarity">
    <text evidence="1">Belongs to the NAD(P)-dependent epimerase/dehydratase family.</text>
</comment>
<dbReference type="SUPFAM" id="SSF51735">
    <property type="entry name" value="NAD(P)-binding Rossmann-fold domains"/>
    <property type="match status" value="1"/>
</dbReference>
<protein>
    <recommendedName>
        <fullName evidence="2">NAD-dependent epimerase/dehydratase domain-containing protein</fullName>
    </recommendedName>
</protein>
<evidence type="ECO:0000256" key="1">
    <source>
        <dbReference type="ARBA" id="ARBA00007637"/>
    </source>
</evidence>
<organism evidence="3">
    <name type="scientific">marine metagenome</name>
    <dbReference type="NCBI Taxonomy" id="408172"/>
    <lineage>
        <taxon>unclassified sequences</taxon>
        <taxon>metagenomes</taxon>
        <taxon>ecological metagenomes</taxon>
    </lineage>
</organism>
<dbReference type="PANTHER" id="PTHR43000">
    <property type="entry name" value="DTDP-D-GLUCOSE 4,6-DEHYDRATASE-RELATED"/>
    <property type="match status" value="1"/>
</dbReference>
<dbReference type="Pfam" id="PF01370">
    <property type="entry name" value="Epimerase"/>
    <property type="match status" value="1"/>
</dbReference>
<evidence type="ECO:0000259" key="2">
    <source>
        <dbReference type="Pfam" id="PF01370"/>
    </source>
</evidence>
<dbReference type="InterPro" id="IPR001509">
    <property type="entry name" value="Epimerase_deHydtase"/>
</dbReference>
<feature type="domain" description="NAD-dependent epimerase/dehydratase" evidence="2">
    <location>
        <begin position="35"/>
        <end position="197"/>
    </location>
</feature>